<accession>A0A7N9CBA0</accession>
<reference evidence="1" key="2">
    <citation type="submission" date="2025-08" db="UniProtKB">
        <authorList>
            <consortium name="Ensembl"/>
        </authorList>
    </citation>
    <scope>IDENTIFICATION</scope>
</reference>
<organism evidence="1 2">
    <name type="scientific">Macaca fascicularis</name>
    <name type="common">Crab-eating macaque</name>
    <name type="synonym">Cynomolgus monkey</name>
    <dbReference type="NCBI Taxonomy" id="9541"/>
    <lineage>
        <taxon>Eukaryota</taxon>
        <taxon>Metazoa</taxon>
        <taxon>Chordata</taxon>
        <taxon>Craniata</taxon>
        <taxon>Vertebrata</taxon>
        <taxon>Euteleostomi</taxon>
        <taxon>Mammalia</taxon>
        <taxon>Eutheria</taxon>
        <taxon>Euarchontoglires</taxon>
        <taxon>Primates</taxon>
        <taxon>Haplorrhini</taxon>
        <taxon>Catarrhini</taxon>
        <taxon>Cercopithecidae</taxon>
        <taxon>Cercopithecinae</taxon>
        <taxon>Macaca</taxon>
    </lineage>
</organism>
<dbReference type="PANTHER" id="PTHR12138:SF157">
    <property type="entry name" value="SECRETED PROTEIN"/>
    <property type="match status" value="1"/>
</dbReference>
<proteinExistence type="predicted"/>
<reference evidence="1 2" key="1">
    <citation type="submission" date="2013-03" db="EMBL/GenBank/DDBJ databases">
        <authorList>
            <person name="Warren W."/>
            <person name="Wilson R.K."/>
        </authorList>
    </citation>
    <scope>NUCLEOTIDE SEQUENCE</scope>
</reference>
<dbReference type="Ensembl" id="ENSMFAT00000073978.1">
    <property type="protein sequence ID" value="ENSMFAP00000049309.1"/>
    <property type="gene ID" value="ENSMFAG00000058474.1"/>
</dbReference>
<dbReference type="PANTHER" id="PTHR12138">
    <property type="entry name" value="PRIMATE-EXPANDED PROTEIN FAMILY"/>
    <property type="match status" value="1"/>
</dbReference>
<dbReference type="Proteomes" id="UP000233100">
    <property type="component" value="Chromosome 4"/>
</dbReference>
<dbReference type="AlphaFoldDB" id="A0A7N9CBA0"/>
<keyword evidence="2" id="KW-1185">Reference proteome</keyword>
<evidence type="ECO:0000313" key="2">
    <source>
        <dbReference type="Proteomes" id="UP000233100"/>
    </source>
</evidence>
<sequence>AAYVFSKSAAVSLLKNQLTVFESICGLLIRFHLTVVHSKPLSLLLLLRQVLSLLPRLECSGVITAHCSLNFPGSSDPLTSASQVAGTTGICHHTQLILFYFFCRDEVLPCCSA</sequence>
<dbReference type="GeneTree" id="ENSGT01120000271815"/>
<reference evidence="1" key="3">
    <citation type="submission" date="2025-09" db="UniProtKB">
        <authorList>
            <consortium name="Ensembl"/>
        </authorList>
    </citation>
    <scope>IDENTIFICATION</scope>
</reference>
<protein>
    <submittedName>
        <fullName evidence="1">Uncharacterized protein</fullName>
    </submittedName>
</protein>
<name>A0A7N9CBA0_MACFA</name>
<evidence type="ECO:0000313" key="1">
    <source>
        <dbReference type="Ensembl" id="ENSMFAP00000049309.1"/>
    </source>
</evidence>